<dbReference type="Proteomes" id="UP000243542">
    <property type="component" value="Unassembled WGS sequence"/>
</dbReference>
<evidence type="ECO:0000256" key="1">
    <source>
        <dbReference type="ARBA" id="ARBA00005721"/>
    </source>
</evidence>
<accession>A0A2A9G141</accession>
<comment type="caution">
    <text evidence="2">The sequence shown here is derived from an EMBL/GenBank/DDBJ whole genome shotgun (WGS) entry which is preliminary data.</text>
</comment>
<organism evidence="2 3">
    <name type="scientific">Amycolatopsis sulphurea</name>
    <dbReference type="NCBI Taxonomy" id="76022"/>
    <lineage>
        <taxon>Bacteria</taxon>
        <taxon>Bacillati</taxon>
        <taxon>Actinomycetota</taxon>
        <taxon>Actinomycetes</taxon>
        <taxon>Pseudonocardiales</taxon>
        <taxon>Pseudonocardiaceae</taxon>
        <taxon>Amycolatopsis</taxon>
    </lineage>
</organism>
<name>A0A2A9G141_9PSEU</name>
<dbReference type="Pfam" id="PF03780">
    <property type="entry name" value="Asp23"/>
    <property type="match status" value="1"/>
</dbReference>
<evidence type="ECO:0000313" key="2">
    <source>
        <dbReference type="EMBL" id="PFG56572.1"/>
    </source>
</evidence>
<dbReference type="RefSeq" id="WP_386998518.1">
    <property type="nucleotide sequence ID" value="NZ_JBIAKZ010000001.1"/>
</dbReference>
<proteinExistence type="inferred from homology"/>
<gene>
    <name evidence="2" type="ORF">ATK36_0091</name>
</gene>
<dbReference type="EMBL" id="PDJK01000001">
    <property type="protein sequence ID" value="PFG56572.1"/>
    <property type="molecule type" value="Genomic_DNA"/>
</dbReference>
<keyword evidence="3" id="KW-1185">Reference proteome</keyword>
<dbReference type="InterPro" id="IPR005531">
    <property type="entry name" value="Asp23"/>
</dbReference>
<reference evidence="2 3" key="1">
    <citation type="submission" date="2017-10" db="EMBL/GenBank/DDBJ databases">
        <title>Sequencing the genomes of 1000 actinobacteria strains.</title>
        <authorList>
            <person name="Klenk H.-P."/>
        </authorList>
    </citation>
    <scope>NUCLEOTIDE SEQUENCE [LARGE SCALE GENOMIC DNA]</scope>
    <source>
        <strain evidence="2 3">DSM 46092</strain>
    </source>
</reference>
<dbReference type="AlphaFoldDB" id="A0A2A9G141"/>
<evidence type="ECO:0000313" key="3">
    <source>
        <dbReference type="Proteomes" id="UP000243542"/>
    </source>
</evidence>
<sequence>MSPVAQVDLPRSALPEPAERGALSVAHTVVRKVAQHAADLVPGTVPNERRIAGVSTRKSGATAKVAGSDNDVDLALELALRYPAAVQAVTGDVRAKVVEEVERLTSYHVRSLAVTVSALLPDVAPRVQ</sequence>
<comment type="similarity">
    <text evidence="1">Belongs to the asp23 family.</text>
</comment>
<protein>
    <submittedName>
        <fullName evidence="2">Cell envelope-related Asp23 family protein</fullName>
    </submittedName>
</protein>